<keyword evidence="3" id="KW-1185">Reference proteome</keyword>
<evidence type="ECO:0000313" key="2">
    <source>
        <dbReference type="EMBL" id="GGR25806.1"/>
    </source>
</evidence>
<feature type="domain" description="Novel STAND NTPase 5" evidence="1">
    <location>
        <begin position="349"/>
        <end position="493"/>
    </location>
</feature>
<evidence type="ECO:0000313" key="3">
    <source>
        <dbReference type="Proteomes" id="UP000658320"/>
    </source>
</evidence>
<sequence length="913" mass="101663">MNTVAIKPGEERALVYRLRSLLSETDKPVAFIVGSGVSIGAVDGVGAIVQDMRRRIGDPGETALFDESVTGPTDGERYQQGAEFAQDYRDQDWLNLVIRHAVLGACQDLTPEEREQWARASESELEQIERDSSRWRLTPATEALGRLLQLLPRERRGPVITTNFDPLLEIAVRRAGAHALPQQIDLDGKLSRSEDQEIVDIAHVHGYWRKGDTLHTVFQLQRHRTQLHGSLRNSLSGHTVIVVGYSGWDDAFSRSLREHVQEQERNGVDLIWCSYDPLTAESFSSGLLKDLVDAPRKRFYHGVDANRLFPAVVDAYEKALERPPGWLRLDRALLDELGAVAPAREDVIGFFDGVEPHWRTALDTRVPRLSLVAELSEAVRACLDGDDGRIVAAVGPMGEGKSMALRQATVDLVRERDDLTVFWREHGKPFDPDTLLAVPARPGRRILLVSDDGALVVDGVRRLMTECRAQGRTDIHVLLAAQEWEWRNRRAWNELGRFTLDIVSCHGLTERDGAELVSAWDRFDALGELAGTPADERVRKLVDLSAESYGKQESSLVGAMLKLRYGGKLGRHVDDLLRRIDTYPPIGDRSLRESFLMIALLHAAFTPRRDRIRPLSVRILAQALGVRDSVVRMNLEDILRKEAAVSEHGDDLWVRHHSIAQAALDLSRDQHPGELETLIRALVRAAVSLTRTTGAMDDDLYSVAYLSSRLQKQRWAADEYLAAAEAAVAAAPTRLSYRTSHVSALRTAKRRKEALRAAEQAWAEINQVADPESMIGFLLEWGTAAGQARYPESNALLGCLALPYCEESARVVWALVNLGVPLTKLHERSGDPVFLDALRGVVGLLSERRRSRREDEFLARHDDYITACGASPLTGDDAWTAVQAAFDALRPSAHSTLTALVRSTGSIRPPERL</sequence>
<organism evidence="2 3">
    <name type="scientific">Streptomyces aurantiogriseus</name>
    <dbReference type="NCBI Taxonomy" id="66870"/>
    <lineage>
        <taxon>Bacteria</taxon>
        <taxon>Bacillati</taxon>
        <taxon>Actinomycetota</taxon>
        <taxon>Actinomycetes</taxon>
        <taxon>Kitasatosporales</taxon>
        <taxon>Streptomycetaceae</taxon>
        <taxon>Streptomyces</taxon>
    </lineage>
</organism>
<accession>A0A918CJB2</accession>
<dbReference type="RefSeq" id="WP_189939691.1">
    <property type="nucleotide sequence ID" value="NZ_BMSX01000011.1"/>
</dbReference>
<gene>
    <name evidence="2" type="ORF">GCM10010251_47350</name>
</gene>
<proteinExistence type="predicted"/>
<evidence type="ECO:0000259" key="1">
    <source>
        <dbReference type="Pfam" id="PF25199"/>
    </source>
</evidence>
<dbReference type="Pfam" id="PF25199">
    <property type="entry name" value="nSTAND_NTPase5"/>
    <property type="match status" value="1"/>
</dbReference>
<dbReference type="Proteomes" id="UP000658320">
    <property type="component" value="Unassembled WGS sequence"/>
</dbReference>
<reference evidence="2" key="1">
    <citation type="journal article" date="2014" name="Int. J. Syst. Evol. Microbiol.">
        <title>Complete genome sequence of Corynebacterium casei LMG S-19264T (=DSM 44701T), isolated from a smear-ripened cheese.</title>
        <authorList>
            <consortium name="US DOE Joint Genome Institute (JGI-PGF)"/>
            <person name="Walter F."/>
            <person name="Albersmeier A."/>
            <person name="Kalinowski J."/>
            <person name="Ruckert C."/>
        </authorList>
    </citation>
    <scope>NUCLEOTIDE SEQUENCE</scope>
    <source>
        <strain evidence="2">JCM 4346</strain>
    </source>
</reference>
<dbReference type="Pfam" id="PF13289">
    <property type="entry name" value="SIR2_2"/>
    <property type="match status" value="1"/>
</dbReference>
<dbReference type="EMBL" id="BMSX01000011">
    <property type="protein sequence ID" value="GGR25806.1"/>
    <property type="molecule type" value="Genomic_DNA"/>
</dbReference>
<comment type="caution">
    <text evidence="2">The sequence shown here is derived from an EMBL/GenBank/DDBJ whole genome shotgun (WGS) entry which is preliminary data.</text>
</comment>
<dbReference type="AlphaFoldDB" id="A0A918CJB2"/>
<dbReference type="InterPro" id="IPR057574">
    <property type="entry name" value="nSTAND_NTPase5_dom"/>
</dbReference>
<reference evidence="2" key="2">
    <citation type="submission" date="2020-09" db="EMBL/GenBank/DDBJ databases">
        <authorList>
            <person name="Sun Q."/>
            <person name="Ohkuma M."/>
        </authorList>
    </citation>
    <scope>NUCLEOTIDE SEQUENCE</scope>
    <source>
        <strain evidence="2">JCM 4346</strain>
    </source>
</reference>
<name>A0A918CJB2_9ACTN</name>
<protein>
    <recommendedName>
        <fullName evidence="1">Novel STAND NTPase 5 domain-containing protein</fullName>
    </recommendedName>
</protein>